<dbReference type="STRING" id="1391654.AKJ09_06296"/>
<evidence type="ECO:0000313" key="2">
    <source>
        <dbReference type="Proteomes" id="UP000064967"/>
    </source>
</evidence>
<organism evidence="1 2">
    <name type="scientific">Labilithrix luteola</name>
    <dbReference type="NCBI Taxonomy" id="1391654"/>
    <lineage>
        <taxon>Bacteria</taxon>
        <taxon>Pseudomonadati</taxon>
        <taxon>Myxococcota</taxon>
        <taxon>Polyangia</taxon>
        <taxon>Polyangiales</taxon>
        <taxon>Labilitrichaceae</taxon>
        <taxon>Labilithrix</taxon>
    </lineage>
</organism>
<evidence type="ECO:0000313" key="1">
    <source>
        <dbReference type="EMBL" id="AKU99632.1"/>
    </source>
</evidence>
<dbReference type="Proteomes" id="UP000064967">
    <property type="component" value="Chromosome"/>
</dbReference>
<name>A0A0K1Q1L8_9BACT</name>
<proteinExistence type="predicted"/>
<dbReference type="AlphaFoldDB" id="A0A0K1Q1L8"/>
<reference evidence="1 2" key="1">
    <citation type="submission" date="2015-08" db="EMBL/GenBank/DDBJ databases">
        <authorList>
            <person name="Babu N.S."/>
            <person name="Beckwith C.J."/>
            <person name="Beseler K.G."/>
            <person name="Brison A."/>
            <person name="Carone J.V."/>
            <person name="Caskin T.P."/>
            <person name="Diamond M."/>
            <person name="Durham M.E."/>
            <person name="Foxe J.M."/>
            <person name="Go M."/>
            <person name="Henderson B.A."/>
            <person name="Jones I.B."/>
            <person name="McGettigan J.A."/>
            <person name="Micheletti S.J."/>
            <person name="Nasrallah M.E."/>
            <person name="Ortiz D."/>
            <person name="Piller C.R."/>
            <person name="Privatt S.R."/>
            <person name="Schneider S.L."/>
            <person name="Sharp S."/>
            <person name="Smith T.C."/>
            <person name="Stanton J.D."/>
            <person name="Ullery H.E."/>
            <person name="Wilson R.J."/>
            <person name="Serrano M.G."/>
            <person name="Buck G."/>
            <person name="Lee V."/>
            <person name="Wang Y."/>
            <person name="Carvalho R."/>
            <person name="Voegtly L."/>
            <person name="Shi R."/>
            <person name="Duckworth R."/>
            <person name="Johnson A."/>
            <person name="Loviza R."/>
            <person name="Walstead R."/>
            <person name="Shah Z."/>
            <person name="Kiflezghi M."/>
            <person name="Wade K."/>
            <person name="Ball S.L."/>
            <person name="Bradley K.W."/>
            <person name="Asai D.J."/>
            <person name="Bowman C.A."/>
            <person name="Russell D.A."/>
            <person name="Pope W.H."/>
            <person name="Jacobs-Sera D."/>
            <person name="Hendrix R.W."/>
            <person name="Hatfull G.F."/>
        </authorList>
    </citation>
    <scope>NUCLEOTIDE SEQUENCE [LARGE SCALE GENOMIC DNA]</scope>
    <source>
        <strain evidence="1 2">DSM 27648</strain>
    </source>
</reference>
<gene>
    <name evidence="1" type="ORF">AKJ09_06296</name>
</gene>
<dbReference type="EMBL" id="CP012333">
    <property type="protein sequence ID" value="AKU99632.1"/>
    <property type="molecule type" value="Genomic_DNA"/>
</dbReference>
<keyword evidence="2" id="KW-1185">Reference proteome</keyword>
<dbReference type="KEGG" id="llu:AKJ09_06296"/>
<accession>A0A0K1Q1L8</accession>
<sequence>MHLGCIVLEGILEGFPVHGHVANRRRRMTVLSHCESPFEGKRLSYGTRGPGLTASAG</sequence>
<protein>
    <submittedName>
        <fullName evidence="1">Uncharacterized protein</fullName>
    </submittedName>
</protein>